<protein>
    <submittedName>
        <fullName evidence="1">Uncharacterized protein</fullName>
    </submittedName>
</protein>
<reference evidence="1 2" key="1">
    <citation type="journal article" date="2016" name="Genom Data">
        <title>Complete genome sequence of a giant Vibrio phage ValKK3 infecting Vibrio alginolyticus.</title>
        <authorList>
            <person name="Lal T.M."/>
            <person name="Sano M."/>
            <person name="Hatai K."/>
            <person name="Ransangan J."/>
        </authorList>
    </citation>
    <scope>NUCLEOTIDE SEQUENCE [LARGE SCALE GENOMIC DNA]</scope>
</reference>
<evidence type="ECO:0000313" key="1">
    <source>
        <dbReference type="EMBL" id="AJT61217.1"/>
    </source>
</evidence>
<keyword evidence="2" id="KW-1185">Reference proteome</keyword>
<dbReference type="KEGG" id="vg:26628702"/>
<dbReference type="Proteomes" id="UP000202888">
    <property type="component" value="Segment"/>
</dbReference>
<dbReference type="RefSeq" id="YP_009201479.1">
    <property type="nucleotide sequence ID" value="NC_028829.1"/>
</dbReference>
<proteinExistence type="predicted"/>
<evidence type="ECO:0000313" key="2">
    <source>
        <dbReference type="Proteomes" id="UP000202888"/>
    </source>
</evidence>
<sequence length="168" mass="19233">MFYKFTNEKKVVTKTRPLRVNDKVSIVFESGRVDENMIKVHSDSTLNSATFVSTDTGHALSVVDGLTTTGAEVSHYLTEWGGRECIVDKNTLTFEYETTKNTRVKVPFQSGEFIKAWVNDEYVDVQVLYASGRKLVIIDFESEDEDVYEIEPDHMPSGFEFEFEVTYE</sequence>
<name>A0A0D4DC18_9CAUD</name>
<organism evidence="1 2">
    <name type="scientific">Vibrio phage ValKK3</name>
    <dbReference type="NCBI Taxonomy" id="1610855"/>
    <lineage>
        <taxon>Viruses</taxon>
        <taxon>Duplodnaviria</taxon>
        <taxon>Heunggongvirae</taxon>
        <taxon>Uroviricota</taxon>
        <taxon>Caudoviricetes</taxon>
        <taxon>Pantevenvirales</taxon>
        <taxon>Straboviridae</taxon>
        <taxon>Schizotequatrovirus</taxon>
        <taxon>Schizotequatrovirus valkk3</taxon>
    </lineage>
</organism>
<dbReference type="OrthoDB" id="37005at10239"/>
<dbReference type="EMBL" id="KP671755">
    <property type="protein sequence ID" value="AJT61217.1"/>
    <property type="molecule type" value="Genomic_DNA"/>
</dbReference>
<dbReference type="GeneID" id="26628702"/>
<accession>A0A0D4DC18</accession>